<dbReference type="Proteomes" id="UP000437748">
    <property type="component" value="Unassembled WGS sequence"/>
</dbReference>
<protein>
    <recommendedName>
        <fullName evidence="3">Lipoprotein</fullName>
    </recommendedName>
</protein>
<accession>A0A6N6VP76</accession>
<dbReference type="EMBL" id="WFLM01000005">
    <property type="protein sequence ID" value="KAB8036993.1"/>
    <property type="molecule type" value="Genomic_DNA"/>
</dbReference>
<comment type="caution">
    <text evidence="1">The sequence shown here is derived from an EMBL/GenBank/DDBJ whole genome shotgun (WGS) entry which is preliminary data.</text>
</comment>
<dbReference type="RefSeq" id="WP_153421410.1">
    <property type="nucleotide sequence ID" value="NZ_WFLM01000005.1"/>
</dbReference>
<evidence type="ECO:0000313" key="1">
    <source>
        <dbReference type="EMBL" id="KAB8036993.1"/>
    </source>
</evidence>
<reference evidence="1 2" key="1">
    <citation type="submission" date="2019-10" db="EMBL/GenBank/DDBJ databases">
        <title>New species of Slilvanegrellaceae.</title>
        <authorList>
            <person name="Pitt A."/>
            <person name="Hahn M.W."/>
        </authorList>
    </citation>
    <scope>NUCLEOTIDE SEQUENCE [LARGE SCALE GENOMIC DNA]</scope>
    <source>
        <strain evidence="1 2">SP-Ram-0.45-NSY-1</strain>
    </source>
</reference>
<proteinExistence type="predicted"/>
<sequence length="130" mass="14763">MKVKFLFVFFSFILVSCNSTNNSSNSNNETVKKSSEKISLKPWIGKDIVEVLKHPKYGTPSKKEKVGNNEIISYMEYFSASGHLSDNSINVNLFCKRSFIFNSESKIIDAIEEGNCQNTIENLPIEEIKK</sequence>
<evidence type="ECO:0000313" key="2">
    <source>
        <dbReference type="Proteomes" id="UP000437748"/>
    </source>
</evidence>
<dbReference type="OrthoDB" id="9894953at2"/>
<evidence type="ECO:0008006" key="3">
    <source>
        <dbReference type="Google" id="ProtNLM"/>
    </source>
</evidence>
<gene>
    <name evidence="1" type="ORF">GCL60_14235</name>
</gene>
<name>A0A6N6VP76_9BACT</name>
<organism evidence="1 2">
    <name type="scientific">Silvanigrella paludirubra</name>
    <dbReference type="NCBI Taxonomy" id="2499159"/>
    <lineage>
        <taxon>Bacteria</taxon>
        <taxon>Pseudomonadati</taxon>
        <taxon>Bdellovibrionota</taxon>
        <taxon>Oligoflexia</taxon>
        <taxon>Silvanigrellales</taxon>
        <taxon>Silvanigrellaceae</taxon>
        <taxon>Silvanigrella</taxon>
    </lineage>
</organism>
<dbReference type="AlphaFoldDB" id="A0A6N6VP76"/>
<dbReference type="PROSITE" id="PS51257">
    <property type="entry name" value="PROKAR_LIPOPROTEIN"/>
    <property type="match status" value="1"/>
</dbReference>
<keyword evidence="2" id="KW-1185">Reference proteome</keyword>